<dbReference type="InterPro" id="IPR015883">
    <property type="entry name" value="Glyco_hydro_20_cat"/>
</dbReference>
<feature type="domain" description="Glycoside hydrolase family 20 catalytic" evidence="4">
    <location>
        <begin position="86"/>
        <end position="264"/>
    </location>
</feature>
<dbReference type="InterPro" id="IPR017853">
    <property type="entry name" value="GH"/>
</dbReference>
<dbReference type="GO" id="GO:0004563">
    <property type="term" value="F:beta-N-acetylhexosaminidase activity"/>
    <property type="evidence" value="ECO:0007669"/>
    <property type="project" value="UniProtKB-ARBA"/>
</dbReference>
<evidence type="ECO:0000313" key="6">
    <source>
        <dbReference type="Proteomes" id="UP001431776"/>
    </source>
</evidence>
<comment type="similarity">
    <text evidence="1">Belongs to the glycosyl hydrolase 20 family.</text>
</comment>
<dbReference type="Proteomes" id="UP001431776">
    <property type="component" value="Unassembled WGS sequence"/>
</dbReference>
<dbReference type="GO" id="GO:0005975">
    <property type="term" value="P:carbohydrate metabolic process"/>
    <property type="evidence" value="ECO:0007669"/>
    <property type="project" value="InterPro"/>
</dbReference>
<evidence type="ECO:0000256" key="3">
    <source>
        <dbReference type="SAM" id="SignalP"/>
    </source>
</evidence>
<evidence type="ECO:0000259" key="4">
    <source>
        <dbReference type="Pfam" id="PF00728"/>
    </source>
</evidence>
<evidence type="ECO:0000256" key="1">
    <source>
        <dbReference type="ARBA" id="ARBA00006285"/>
    </source>
</evidence>
<dbReference type="RefSeq" id="WP_349243405.1">
    <property type="nucleotide sequence ID" value="NZ_JASCXX010000002.1"/>
</dbReference>
<accession>A0AAW6TWC2</accession>
<organism evidence="5 6">
    <name type="scientific">Anaerobaca lacustris</name>
    <dbReference type="NCBI Taxonomy" id="3044600"/>
    <lineage>
        <taxon>Bacteria</taxon>
        <taxon>Pseudomonadati</taxon>
        <taxon>Planctomycetota</taxon>
        <taxon>Phycisphaerae</taxon>
        <taxon>Sedimentisphaerales</taxon>
        <taxon>Anaerobacaceae</taxon>
        <taxon>Anaerobaca</taxon>
    </lineage>
</organism>
<dbReference type="AlphaFoldDB" id="A0AAW6TWC2"/>
<dbReference type="PANTHER" id="PTHR21040:SF8">
    <property type="entry name" value="BCDNA.GH04120"/>
    <property type="match status" value="1"/>
</dbReference>
<dbReference type="Gene3D" id="3.20.20.80">
    <property type="entry name" value="Glycosidases"/>
    <property type="match status" value="1"/>
</dbReference>
<dbReference type="SUPFAM" id="SSF51445">
    <property type="entry name" value="(Trans)glycosidases"/>
    <property type="match status" value="1"/>
</dbReference>
<dbReference type="PANTHER" id="PTHR21040">
    <property type="entry name" value="BCDNA.GH04120"/>
    <property type="match status" value="1"/>
</dbReference>
<sequence>MYPAIRRCILVLLVAVATCAQGVAGPAPGQWRGLHVLNYGTDAALVELGEQVPTLAKMGINVLILEINYAFEYQSHPELRMGNTPTTRDGVRKLVATCRANGVRLIPQFSCLGHQSWAKNTFPLLTKYPELDLTPGAFPDNEGIYCREWDPLNPKVYEIVLPMLDELIEAFDADAMHVGMDEVFLIGSEHSPSTKGKDPAKVFAKAVNDLHAHLVGKRGVEMLMWGDRFIDSKVYPYGRWEASDNGTAGAIDLVPKDIIICDWHYGQRDSYPSVPMFIEKGFRVWPAGWNKVEATNALIQYGQRFDGPKMLGHLFTTWSGRKKWSEFPPVVEGLKLLTKAD</sequence>
<keyword evidence="3" id="KW-0732">Signal</keyword>
<reference evidence="5" key="1">
    <citation type="submission" date="2023-05" db="EMBL/GenBank/DDBJ databases">
        <title>Anaerotaeda fermentans gen. nov., sp. nov., a novel anaerobic planctomycete of the new family within the order Sedimentisphaerales isolated from Taman Peninsula, Russia.</title>
        <authorList>
            <person name="Khomyakova M.A."/>
            <person name="Merkel A.Y."/>
            <person name="Slobodkin A.I."/>
        </authorList>
    </citation>
    <scope>NUCLEOTIDE SEQUENCE</scope>
    <source>
        <strain evidence="5">M17dextr</strain>
    </source>
</reference>
<comment type="caution">
    <text evidence="5">The sequence shown here is derived from an EMBL/GenBank/DDBJ whole genome shotgun (WGS) entry which is preliminary data.</text>
</comment>
<keyword evidence="6" id="KW-1185">Reference proteome</keyword>
<dbReference type="Pfam" id="PF00728">
    <property type="entry name" value="Glyco_hydro_20"/>
    <property type="match status" value="1"/>
</dbReference>
<name>A0AAW6TWC2_9BACT</name>
<gene>
    <name evidence="5" type="ORF">QJ522_02965</name>
</gene>
<dbReference type="EMBL" id="JASCXX010000002">
    <property type="protein sequence ID" value="MDI6447994.1"/>
    <property type="molecule type" value="Genomic_DNA"/>
</dbReference>
<feature type="signal peptide" evidence="3">
    <location>
        <begin position="1"/>
        <end position="20"/>
    </location>
</feature>
<evidence type="ECO:0000313" key="5">
    <source>
        <dbReference type="EMBL" id="MDI6447994.1"/>
    </source>
</evidence>
<keyword evidence="2" id="KW-0378">Hydrolase</keyword>
<proteinExistence type="inferred from homology"/>
<dbReference type="InterPro" id="IPR038901">
    <property type="entry name" value="HEXDC-like"/>
</dbReference>
<evidence type="ECO:0000256" key="2">
    <source>
        <dbReference type="ARBA" id="ARBA00022801"/>
    </source>
</evidence>
<protein>
    <submittedName>
        <fullName evidence="5">Family 20 glycosylhydrolase</fullName>
    </submittedName>
</protein>
<feature type="chain" id="PRO_5043442825" evidence="3">
    <location>
        <begin position="21"/>
        <end position="341"/>
    </location>
</feature>